<gene>
    <name evidence="1" type="ORF">K469DRAFT_699845</name>
</gene>
<name>A0A6A6EJB4_9PEZI</name>
<dbReference type="AlphaFoldDB" id="A0A6A6EJB4"/>
<evidence type="ECO:0000313" key="2">
    <source>
        <dbReference type="Proteomes" id="UP000800200"/>
    </source>
</evidence>
<sequence>MCEAGFKEQKMEIGRSEAWTKTKDLRRWVELTWAYLGGIGSWQESDKERWDEAVKLMEVKLREAEGTSIVDDEVWMRASQWVVAVM</sequence>
<accession>A0A6A6EJB4</accession>
<proteinExistence type="predicted"/>
<dbReference type="EMBL" id="ML994619">
    <property type="protein sequence ID" value="KAF2190240.1"/>
    <property type="molecule type" value="Genomic_DNA"/>
</dbReference>
<organism evidence="1 2">
    <name type="scientific">Zopfia rhizophila CBS 207.26</name>
    <dbReference type="NCBI Taxonomy" id="1314779"/>
    <lineage>
        <taxon>Eukaryota</taxon>
        <taxon>Fungi</taxon>
        <taxon>Dikarya</taxon>
        <taxon>Ascomycota</taxon>
        <taxon>Pezizomycotina</taxon>
        <taxon>Dothideomycetes</taxon>
        <taxon>Dothideomycetes incertae sedis</taxon>
        <taxon>Zopfiaceae</taxon>
        <taxon>Zopfia</taxon>
    </lineage>
</organism>
<protein>
    <submittedName>
        <fullName evidence="1">Uncharacterized protein</fullName>
    </submittedName>
</protein>
<keyword evidence="2" id="KW-1185">Reference proteome</keyword>
<dbReference type="Proteomes" id="UP000800200">
    <property type="component" value="Unassembled WGS sequence"/>
</dbReference>
<feature type="non-terminal residue" evidence="1">
    <location>
        <position position="86"/>
    </location>
</feature>
<reference evidence="1" key="1">
    <citation type="journal article" date="2020" name="Stud. Mycol.">
        <title>101 Dothideomycetes genomes: a test case for predicting lifestyles and emergence of pathogens.</title>
        <authorList>
            <person name="Haridas S."/>
            <person name="Albert R."/>
            <person name="Binder M."/>
            <person name="Bloem J."/>
            <person name="Labutti K."/>
            <person name="Salamov A."/>
            <person name="Andreopoulos B."/>
            <person name="Baker S."/>
            <person name="Barry K."/>
            <person name="Bills G."/>
            <person name="Bluhm B."/>
            <person name="Cannon C."/>
            <person name="Castanera R."/>
            <person name="Culley D."/>
            <person name="Daum C."/>
            <person name="Ezra D."/>
            <person name="Gonzalez J."/>
            <person name="Henrissat B."/>
            <person name="Kuo A."/>
            <person name="Liang C."/>
            <person name="Lipzen A."/>
            <person name="Lutzoni F."/>
            <person name="Magnuson J."/>
            <person name="Mondo S."/>
            <person name="Nolan M."/>
            <person name="Ohm R."/>
            <person name="Pangilinan J."/>
            <person name="Park H.-J."/>
            <person name="Ramirez L."/>
            <person name="Alfaro M."/>
            <person name="Sun H."/>
            <person name="Tritt A."/>
            <person name="Yoshinaga Y."/>
            <person name="Zwiers L.-H."/>
            <person name="Turgeon B."/>
            <person name="Goodwin S."/>
            <person name="Spatafora J."/>
            <person name="Crous P."/>
            <person name="Grigoriev I."/>
        </authorList>
    </citation>
    <scope>NUCLEOTIDE SEQUENCE</scope>
    <source>
        <strain evidence="1">CBS 207.26</strain>
    </source>
</reference>
<evidence type="ECO:0000313" key="1">
    <source>
        <dbReference type="EMBL" id="KAF2190240.1"/>
    </source>
</evidence>
<dbReference type="OrthoDB" id="2013972at2759"/>